<proteinExistence type="inferred from homology"/>
<dbReference type="AlphaFoldDB" id="A0A939INZ1"/>
<evidence type="ECO:0000259" key="15">
    <source>
        <dbReference type="Pfam" id="PF07715"/>
    </source>
</evidence>
<comment type="similarity">
    <text evidence="11 12">Belongs to the TonB-dependent receptor family.</text>
</comment>
<feature type="signal peptide" evidence="13">
    <location>
        <begin position="1"/>
        <end position="32"/>
    </location>
</feature>
<evidence type="ECO:0000256" key="7">
    <source>
        <dbReference type="ARBA" id="ARBA00023065"/>
    </source>
</evidence>
<evidence type="ECO:0000256" key="8">
    <source>
        <dbReference type="ARBA" id="ARBA00023077"/>
    </source>
</evidence>
<dbReference type="InterPro" id="IPR000531">
    <property type="entry name" value="Beta-barrel_TonB"/>
</dbReference>
<evidence type="ECO:0000256" key="9">
    <source>
        <dbReference type="ARBA" id="ARBA00023136"/>
    </source>
</evidence>
<evidence type="ECO:0000256" key="6">
    <source>
        <dbReference type="ARBA" id="ARBA00023004"/>
    </source>
</evidence>
<evidence type="ECO:0000259" key="14">
    <source>
        <dbReference type="Pfam" id="PF00593"/>
    </source>
</evidence>
<keyword evidence="17" id="KW-1185">Reference proteome</keyword>
<dbReference type="EMBL" id="JAFKCZ010000022">
    <property type="protein sequence ID" value="MBN7799050.1"/>
    <property type="molecule type" value="Genomic_DNA"/>
</dbReference>
<keyword evidence="2 11" id="KW-0813">Transport</keyword>
<name>A0A939INZ1_9GAMM</name>
<dbReference type="InterPro" id="IPR039426">
    <property type="entry name" value="TonB-dep_rcpt-like"/>
</dbReference>
<keyword evidence="6" id="KW-0408">Iron</keyword>
<feature type="domain" description="TonB-dependent receptor plug" evidence="15">
    <location>
        <begin position="55"/>
        <end position="163"/>
    </location>
</feature>
<evidence type="ECO:0000256" key="3">
    <source>
        <dbReference type="ARBA" id="ARBA00022452"/>
    </source>
</evidence>
<evidence type="ECO:0000256" key="1">
    <source>
        <dbReference type="ARBA" id="ARBA00004571"/>
    </source>
</evidence>
<dbReference type="Proteomes" id="UP000664303">
    <property type="component" value="Unassembled WGS sequence"/>
</dbReference>
<organism evidence="16 17">
    <name type="scientific">Parahaliea mediterranea</name>
    <dbReference type="NCBI Taxonomy" id="651086"/>
    <lineage>
        <taxon>Bacteria</taxon>
        <taxon>Pseudomonadati</taxon>
        <taxon>Pseudomonadota</taxon>
        <taxon>Gammaproteobacteria</taxon>
        <taxon>Cellvibrionales</taxon>
        <taxon>Halieaceae</taxon>
        <taxon>Parahaliea</taxon>
    </lineage>
</organism>
<keyword evidence="10 11" id="KW-0998">Cell outer membrane</keyword>
<dbReference type="Gene3D" id="2.40.170.20">
    <property type="entry name" value="TonB-dependent receptor, beta-barrel domain"/>
    <property type="match status" value="1"/>
</dbReference>
<gene>
    <name evidence="16" type="ORF">JYP50_20805</name>
</gene>
<feature type="chain" id="PRO_5036944093" evidence="13">
    <location>
        <begin position="33"/>
        <end position="749"/>
    </location>
</feature>
<dbReference type="InterPro" id="IPR012910">
    <property type="entry name" value="Plug_dom"/>
</dbReference>
<keyword evidence="7" id="KW-0406">Ion transport</keyword>
<dbReference type="PANTHER" id="PTHR32552">
    <property type="entry name" value="FERRICHROME IRON RECEPTOR-RELATED"/>
    <property type="match status" value="1"/>
</dbReference>
<reference evidence="16" key="1">
    <citation type="submission" date="2021-02" db="EMBL/GenBank/DDBJ databases">
        <title>PHA producing bacteria isolated from coastal sediment in Guangdong, Shenzhen.</title>
        <authorList>
            <person name="Zheng W."/>
            <person name="Yu S."/>
            <person name="Huang Y."/>
        </authorList>
    </citation>
    <scope>NUCLEOTIDE SEQUENCE</scope>
    <source>
        <strain evidence="16">TN14-10</strain>
    </source>
</reference>
<keyword evidence="8 12" id="KW-0798">TonB box</keyword>
<evidence type="ECO:0000256" key="13">
    <source>
        <dbReference type="SAM" id="SignalP"/>
    </source>
</evidence>
<comment type="subcellular location">
    <subcellularLocation>
        <location evidence="1 11">Cell outer membrane</location>
        <topology evidence="1 11">Multi-pass membrane protein</topology>
    </subcellularLocation>
</comment>
<dbReference type="Pfam" id="PF07715">
    <property type="entry name" value="Plug"/>
    <property type="match status" value="1"/>
</dbReference>
<dbReference type="GO" id="GO:0006826">
    <property type="term" value="P:iron ion transport"/>
    <property type="evidence" value="ECO:0007669"/>
    <property type="project" value="UniProtKB-KW"/>
</dbReference>
<evidence type="ECO:0000256" key="12">
    <source>
        <dbReference type="RuleBase" id="RU003357"/>
    </source>
</evidence>
<accession>A0A939INZ1</accession>
<keyword evidence="5 11" id="KW-0812">Transmembrane</keyword>
<evidence type="ECO:0000256" key="2">
    <source>
        <dbReference type="ARBA" id="ARBA00022448"/>
    </source>
</evidence>
<sequence>MAGEGGMQRRKMVGVTTGLCALSAAFSACAQAQGGGLRLLEEVVVTAQKRAENSQDVPITMTAFSGDDMIGLGLSETSELGQFIPGLELSTTSGEGSQLIIFLRGAGLNDFNTNNAGPIGIYTDEVYISSPILTSFQFFDSERLEILKGPQGTLYGRNTTGGAVKFISNKPGDEFEFKARASYGRFDSRDLEVAVSGPVSDKVSARVAFKKADSAGYIKNRVTGGRDNGTDTLAWRGTVDIDVTDNFFLRANIHGATSDSEGFSFNHLGVLPGGVDALGYSGPDDEFTGEYNEDNQNDLDSIGGYIEARLELDTVSITSISAFDGVDSLVDEETDASPLSLISIDYGVESETFSQELRVSGESGSVEWLVGGFYLKEDLDQDQTVDLFGELRGLTGGVSDPFGWATGGAPVLFARTLNAQESESFAVFSQADIALTDRLTLTLGGRYTDESRTFDASTRLEDEVLFGAGGLVIYDFDGLKLDDDAFSWRAGLDFAATDNVLVYASVASGFKSGGFNGGFLSLDAAEAAVQLEPYEPEYLTAYEIGVKSDLFDNSLRLNAALFLNDFSDLQVFTLVNTETLPIQVLDNASSAQVVGLEFDITYYPTDNLLVSVSGALLDSELKDFVSDEGLDFSGNELARTPDTSVTGLIRYDHELSDYGNLYAQASAAYKSSVFFSTENNPLIAQDGYTLVNARVGYQHSSHNWELALFVNNLGNETYFTNATDLSDFGLIPRFVGMPRMWGVELAVNF</sequence>
<dbReference type="PROSITE" id="PS52016">
    <property type="entry name" value="TONB_DEPENDENT_REC_3"/>
    <property type="match status" value="1"/>
</dbReference>
<evidence type="ECO:0000256" key="10">
    <source>
        <dbReference type="ARBA" id="ARBA00023237"/>
    </source>
</evidence>
<evidence type="ECO:0000256" key="11">
    <source>
        <dbReference type="PROSITE-ProRule" id="PRU01360"/>
    </source>
</evidence>
<dbReference type="RefSeq" id="WP_206562495.1">
    <property type="nucleotide sequence ID" value="NZ_JAFKCZ010000022.1"/>
</dbReference>
<keyword evidence="9 11" id="KW-0472">Membrane</keyword>
<keyword evidence="16" id="KW-0675">Receptor</keyword>
<dbReference type="Pfam" id="PF00593">
    <property type="entry name" value="TonB_dep_Rec_b-barrel"/>
    <property type="match status" value="1"/>
</dbReference>
<dbReference type="SUPFAM" id="SSF56935">
    <property type="entry name" value="Porins"/>
    <property type="match status" value="1"/>
</dbReference>
<evidence type="ECO:0000313" key="17">
    <source>
        <dbReference type="Proteomes" id="UP000664303"/>
    </source>
</evidence>
<dbReference type="GO" id="GO:0009279">
    <property type="term" value="C:cell outer membrane"/>
    <property type="evidence" value="ECO:0007669"/>
    <property type="project" value="UniProtKB-SubCell"/>
</dbReference>
<feature type="domain" description="TonB-dependent receptor-like beta-barrel" evidence="14">
    <location>
        <begin position="398"/>
        <end position="713"/>
    </location>
</feature>
<keyword evidence="4" id="KW-0410">Iron transport</keyword>
<evidence type="ECO:0000256" key="4">
    <source>
        <dbReference type="ARBA" id="ARBA00022496"/>
    </source>
</evidence>
<dbReference type="InterPro" id="IPR036942">
    <property type="entry name" value="Beta-barrel_TonB_sf"/>
</dbReference>
<protein>
    <submittedName>
        <fullName evidence="16">TonB-dependent receptor</fullName>
    </submittedName>
</protein>
<evidence type="ECO:0000313" key="16">
    <source>
        <dbReference type="EMBL" id="MBN7799050.1"/>
    </source>
</evidence>
<evidence type="ECO:0000256" key="5">
    <source>
        <dbReference type="ARBA" id="ARBA00022692"/>
    </source>
</evidence>
<comment type="caution">
    <text evidence="16">The sequence shown here is derived from an EMBL/GenBank/DDBJ whole genome shotgun (WGS) entry which is preliminary data.</text>
</comment>
<keyword evidence="13" id="KW-0732">Signal</keyword>
<keyword evidence="3 11" id="KW-1134">Transmembrane beta strand</keyword>
<dbReference type="PANTHER" id="PTHR32552:SF81">
    <property type="entry name" value="TONB-DEPENDENT OUTER MEMBRANE RECEPTOR"/>
    <property type="match status" value="1"/>
</dbReference>